<feature type="transmembrane region" description="Helical" evidence="8">
    <location>
        <begin position="106"/>
        <end position="124"/>
    </location>
</feature>
<dbReference type="Pfam" id="PF00860">
    <property type="entry name" value="Xan_ur_permease"/>
    <property type="match status" value="1"/>
</dbReference>
<protein>
    <submittedName>
        <fullName evidence="9">Uracil-xanthine permease family protein</fullName>
    </submittedName>
</protein>
<evidence type="ECO:0000256" key="4">
    <source>
        <dbReference type="ARBA" id="ARBA00022475"/>
    </source>
</evidence>
<proteinExistence type="inferred from homology"/>
<evidence type="ECO:0000256" key="3">
    <source>
        <dbReference type="ARBA" id="ARBA00022448"/>
    </source>
</evidence>
<evidence type="ECO:0000256" key="1">
    <source>
        <dbReference type="ARBA" id="ARBA00004651"/>
    </source>
</evidence>
<dbReference type="PANTHER" id="PTHR42810:SF4">
    <property type="entry name" value="URIC ACID TRANSPORTER UACT"/>
    <property type="match status" value="1"/>
</dbReference>
<organism evidence="9 10">
    <name type="scientific">Paracoccus albicereus</name>
    <dbReference type="NCBI Taxonomy" id="2922394"/>
    <lineage>
        <taxon>Bacteria</taxon>
        <taxon>Pseudomonadati</taxon>
        <taxon>Pseudomonadota</taxon>
        <taxon>Alphaproteobacteria</taxon>
        <taxon>Rhodobacterales</taxon>
        <taxon>Paracoccaceae</taxon>
        <taxon>Paracoccus</taxon>
    </lineage>
</organism>
<evidence type="ECO:0000313" key="10">
    <source>
        <dbReference type="Proteomes" id="UP001203945"/>
    </source>
</evidence>
<keyword evidence="10" id="KW-1185">Reference proteome</keyword>
<evidence type="ECO:0000256" key="8">
    <source>
        <dbReference type="SAM" id="Phobius"/>
    </source>
</evidence>
<feature type="transmembrane region" description="Helical" evidence="8">
    <location>
        <begin position="169"/>
        <end position="188"/>
    </location>
</feature>
<dbReference type="PANTHER" id="PTHR42810">
    <property type="entry name" value="PURINE PERMEASE C1399.01C-RELATED"/>
    <property type="match status" value="1"/>
</dbReference>
<feature type="transmembrane region" description="Helical" evidence="8">
    <location>
        <begin position="380"/>
        <end position="399"/>
    </location>
</feature>
<evidence type="ECO:0000313" key="9">
    <source>
        <dbReference type="EMBL" id="MCQ0969578.1"/>
    </source>
</evidence>
<keyword evidence="5 8" id="KW-0812">Transmembrane</keyword>
<evidence type="ECO:0000256" key="6">
    <source>
        <dbReference type="ARBA" id="ARBA00022989"/>
    </source>
</evidence>
<dbReference type="InterPro" id="IPR006043">
    <property type="entry name" value="NCS2"/>
</dbReference>
<keyword evidence="7 8" id="KW-0472">Membrane</keyword>
<reference evidence="9 10" key="1">
    <citation type="submission" date="2022-03" db="EMBL/GenBank/DDBJ databases">
        <authorList>
            <person name="He Y."/>
        </authorList>
    </citation>
    <scope>NUCLEOTIDE SEQUENCE [LARGE SCALE GENOMIC DNA]</scope>
    <source>
        <strain evidence="9 10">TK19116</strain>
    </source>
</reference>
<dbReference type="InterPro" id="IPR006042">
    <property type="entry name" value="Xan_ur_permease"/>
</dbReference>
<keyword evidence="4" id="KW-1003">Cell membrane</keyword>
<feature type="transmembrane region" description="Helical" evidence="8">
    <location>
        <begin position="131"/>
        <end position="149"/>
    </location>
</feature>
<feature type="transmembrane region" description="Helical" evidence="8">
    <location>
        <begin position="234"/>
        <end position="252"/>
    </location>
</feature>
<comment type="subcellular location">
    <subcellularLocation>
        <location evidence="1">Cell membrane</location>
        <topology evidence="1">Multi-pass membrane protein</topology>
    </subcellularLocation>
</comment>
<name>A0ABT1MMR2_9RHOB</name>
<feature type="transmembrane region" description="Helical" evidence="8">
    <location>
        <begin position="195"/>
        <end position="214"/>
    </location>
</feature>
<feature type="transmembrane region" description="Helical" evidence="8">
    <location>
        <begin position="405"/>
        <end position="428"/>
    </location>
</feature>
<comment type="similarity">
    <text evidence="2">Belongs to the nucleobase:cation symporter-2 (NCS2) (TC 2.A.40) family.</text>
</comment>
<accession>A0ABT1MMR2</accession>
<dbReference type="NCBIfam" id="NF037981">
    <property type="entry name" value="NCS2_1"/>
    <property type="match status" value="1"/>
</dbReference>
<evidence type="ECO:0000256" key="7">
    <source>
        <dbReference type="ARBA" id="ARBA00023136"/>
    </source>
</evidence>
<dbReference type="Proteomes" id="UP001203945">
    <property type="component" value="Unassembled WGS sequence"/>
</dbReference>
<comment type="caution">
    <text evidence="9">The sequence shown here is derived from an EMBL/GenBank/DDBJ whole genome shotgun (WGS) entry which is preliminary data.</text>
</comment>
<keyword evidence="3" id="KW-0813">Transport</keyword>
<evidence type="ECO:0000256" key="5">
    <source>
        <dbReference type="ARBA" id="ARBA00022692"/>
    </source>
</evidence>
<keyword evidence="6 8" id="KW-1133">Transmembrane helix</keyword>
<sequence length="443" mass="46125">MTHSSHEDPVDQVLPPRSLILFGLQHVLVMAASPITAVFLVAQTLGFDAALTVSVISATFLVCGLGSILQSFGPAGLGARLPFIMVPGGAPIAIFLAIATQTDVQTAVGAVLLTAIFYFLALPVFRRLLRYFPPIVVGTMLLLVSVNLVRIYGGTITGKPGTDDFADPLNVGLALATIALTVLFAWGFTGTMRRISVMLGLIAGTALAAIFGQIDLSGVGTGPLIAVPQLFPFGMPKFDLIAALPLIVFSIISMAEATGQTIATAEIVGRREDARGIVPRTIRGDALMSLVGGLFGTSLIITSGENVGIVRATNVKSRYVTATAGVILILIALFAPVSRLAAALPGPVIGGTAVIVFAIIGVIGIDLLRRTDLREHGAMMTLASGLSMGMLPILVPGIYSQFPQWSQMIIGNGLAAGTITAVIVNALFTHMRPVANPSLQESH</sequence>
<dbReference type="PROSITE" id="PS01116">
    <property type="entry name" value="XANTH_URACIL_PERMASE"/>
    <property type="match status" value="1"/>
</dbReference>
<dbReference type="RefSeq" id="WP_255328584.1">
    <property type="nucleotide sequence ID" value="NZ_JAKZEU010000002.1"/>
</dbReference>
<feature type="transmembrane region" description="Helical" evidence="8">
    <location>
        <begin position="20"/>
        <end position="43"/>
    </location>
</feature>
<evidence type="ECO:0000256" key="2">
    <source>
        <dbReference type="ARBA" id="ARBA00008821"/>
    </source>
</evidence>
<gene>
    <name evidence="9" type="ORF">MLD63_03920</name>
</gene>
<feature type="transmembrane region" description="Helical" evidence="8">
    <location>
        <begin position="319"/>
        <end position="342"/>
    </location>
</feature>
<feature type="transmembrane region" description="Helical" evidence="8">
    <location>
        <begin position="348"/>
        <end position="368"/>
    </location>
</feature>
<feature type="transmembrane region" description="Helical" evidence="8">
    <location>
        <begin position="49"/>
        <end position="69"/>
    </location>
</feature>
<dbReference type="EMBL" id="JAKZEU010000002">
    <property type="protein sequence ID" value="MCQ0969578.1"/>
    <property type="molecule type" value="Genomic_DNA"/>
</dbReference>
<feature type="transmembrane region" description="Helical" evidence="8">
    <location>
        <begin position="81"/>
        <end position="100"/>
    </location>
</feature>